<keyword evidence="3" id="KW-1185">Reference proteome</keyword>
<comment type="caution">
    <text evidence="2">The sequence shown here is derived from an EMBL/GenBank/DDBJ whole genome shotgun (WGS) entry which is preliminary data.</text>
</comment>
<proteinExistence type="predicted"/>
<accession>A0ABQ4XVX0</accession>
<evidence type="ECO:0000313" key="3">
    <source>
        <dbReference type="Proteomes" id="UP001151760"/>
    </source>
</evidence>
<gene>
    <name evidence="2" type="ORF">Tco_0702426</name>
</gene>
<name>A0ABQ4XVX0_9ASTR</name>
<feature type="non-terminal residue" evidence="2">
    <location>
        <position position="1"/>
    </location>
</feature>
<reference evidence="2" key="2">
    <citation type="submission" date="2022-01" db="EMBL/GenBank/DDBJ databases">
        <authorList>
            <person name="Yamashiro T."/>
            <person name="Shiraishi A."/>
            <person name="Satake H."/>
            <person name="Nakayama K."/>
        </authorList>
    </citation>
    <scope>NUCLEOTIDE SEQUENCE</scope>
</reference>
<dbReference type="EMBL" id="BQNB010009872">
    <property type="protein sequence ID" value="GJS69585.1"/>
    <property type="molecule type" value="Genomic_DNA"/>
</dbReference>
<evidence type="ECO:0000256" key="1">
    <source>
        <dbReference type="SAM" id="MobiDB-lite"/>
    </source>
</evidence>
<dbReference type="Proteomes" id="UP001151760">
    <property type="component" value="Unassembled WGS sequence"/>
</dbReference>
<feature type="region of interest" description="Disordered" evidence="1">
    <location>
        <begin position="78"/>
        <end position="97"/>
    </location>
</feature>
<protein>
    <submittedName>
        <fullName evidence="2">Uncharacterized protein</fullName>
    </submittedName>
</protein>
<evidence type="ECO:0000313" key="2">
    <source>
        <dbReference type="EMBL" id="GJS69585.1"/>
    </source>
</evidence>
<reference evidence="2" key="1">
    <citation type="journal article" date="2022" name="Int. J. Mol. Sci.">
        <title>Draft Genome of Tanacetum Coccineum: Genomic Comparison of Closely Related Tanacetum-Family Plants.</title>
        <authorList>
            <person name="Yamashiro T."/>
            <person name="Shiraishi A."/>
            <person name="Nakayama K."/>
            <person name="Satake H."/>
        </authorList>
    </citation>
    <scope>NUCLEOTIDE SEQUENCE</scope>
</reference>
<sequence length="150" mass="17368">SSLDDLLLPSMDIATRWWDIVWSDVSSFADWYLWFDTIRLPSKLKLVLEGVFFIAWWHIWVFQNQSIFDVSSPRSKLTSSPPPHHYRRPPTTIPSAPPPYTNPSSRLLHSRLLTNSTPPLLTAHHLDSSTLDCSPPRLHFSFFFFSSQTN</sequence>
<organism evidence="2 3">
    <name type="scientific">Tanacetum coccineum</name>
    <dbReference type="NCBI Taxonomy" id="301880"/>
    <lineage>
        <taxon>Eukaryota</taxon>
        <taxon>Viridiplantae</taxon>
        <taxon>Streptophyta</taxon>
        <taxon>Embryophyta</taxon>
        <taxon>Tracheophyta</taxon>
        <taxon>Spermatophyta</taxon>
        <taxon>Magnoliopsida</taxon>
        <taxon>eudicotyledons</taxon>
        <taxon>Gunneridae</taxon>
        <taxon>Pentapetalae</taxon>
        <taxon>asterids</taxon>
        <taxon>campanulids</taxon>
        <taxon>Asterales</taxon>
        <taxon>Asteraceae</taxon>
        <taxon>Asteroideae</taxon>
        <taxon>Anthemideae</taxon>
        <taxon>Anthemidinae</taxon>
        <taxon>Tanacetum</taxon>
    </lineage>
</organism>